<name>A0A9X2ECP7_9NOCA</name>
<evidence type="ECO:0000313" key="4">
    <source>
        <dbReference type="Proteomes" id="UP001139157"/>
    </source>
</evidence>
<gene>
    <name evidence="3" type="ORF">NDR86_19120</name>
</gene>
<comment type="caution">
    <text evidence="3">The sequence shown here is derived from an EMBL/GenBank/DDBJ whole genome shotgun (WGS) entry which is preliminary data.</text>
</comment>
<evidence type="ECO:0000256" key="2">
    <source>
        <dbReference type="SAM" id="SignalP"/>
    </source>
</evidence>
<protein>
    <recommendedName>
        <fullName evidence="5">DUF732 domain-containing protein</fullName>
    </recommendedName>
</protein>
<evidence type="ECO:0000256" key="1">
    <source>
        <dbReference type="SAM" id="MobiDB-lite"/>
    </source>
</evidence>
<reference evidence="3" key="1">
    <citation type="submission" date="2022-06" db="EMBL/GenBank/DDBJ databases">
        <title>Novel species in genus nocardia.</title>
        <authorList>
            <person name="Li F."/>
        </authorList>
    </citation>
    <scope>NUCLEOTIDE SEQUENCE</scope>
    <source>
        <strain evidence="3">CDC141</strain>
    </source>
</reference>
<dbReference type="AlphaFoldDB" id="A0A9X2ECP7"/>
<evidence type="ECO:0000313" key="3">
    <source>
        <dbReference type="EMBL" id="MCM6775591.1"/>
    </source>
</evidence>
<feature type="chain" id="PRO_5040761478" description="DUF732 domain-containing protein" evidence="2">
    <location>
        <begin position="24"/>
        <end position="126"/>
    </location>
</feature>
<dbReference type="Proteomes" id="UP001139157">
    <property type="component" value="Unassembled WGS sequence"/>
</dbReference>
<accession>A0A9X2ECP7</accession>
<evidence type="ECO:0008006" key="5">
    <source>
        <dbReference type="Google" id="ProtNLM"/>
    </source>
</evidence>
<dbReference type="EMBL" id="JAMRXG010000007">
    <property type="protein sequence ID" value="MCM6775591.1"/>
    <property type="molecule type" value="Genomic_DNA"/>
</dbReference>
<feature type="region of interest" description="Disordered" evidence="1">
    <location>
        <begin position="26"/>
        <end position="63"/>
    </location>
</feature>
<proteinExistence type="predicted"/>
<organism evidence="3 4">
    <name type="scientific">Nocardia pulmonis</name>
    <dbReference type="NCBI Taxonomy" id="2951408"/>
    <lineage>
        <taxon>Bacteria</taxon>
        <taxon>Bacillati</taxon>
        <taxon>Actinomycetota</taxon>
        <taxon>Actinomycetes</taxon>
        <taxon>Mycobacteriales</taxon>
        <taxon>Nocardiaceae</taxon>
        <taxon>Nocardia</taxon>
    </lineage>
</organism>
<feature type="signal peptide" evidence="2">
    <location>
        <begin position="1"/>
        <end position="23"/>
    </location>
</feature>
<dbReference type="RefSeq" id="WP_251913833.1">
    <property type="nucleotide sequence ID" value="NZ_JAMRXG010000007.1"/>
</dbReference>
<sequence length="126" mass="13040">MYRTGFAASAVIAALLCASCDYVGTNNGPAPSSDAPTYGTPTPAPSSAPVRAPSASSPGQIRRVSCEDLLDRLDKIRAEQGQPGVDRAVEQTIAELPSKPDWAVLTPDQRQAAVDGTRDAATGKCP</sequence>
<keyword evidence="2" id="KW-0732">Signal</keyword>
<feature type="compositionally biased region" description="Low complexity" evidence="1">
    <location>
        <begin position="35"/>
        <end position="58"/>
    </location>
</feature>
<feature type="region of interest" description="Disordered" evidence="1">
    <location>
        <begin position="99"/>
        <end position="126"/>
    </location>
</feature>
<keyword evidence="4" id="KW-1185">Reference proteome</keyword>